<dbReference type="InterPro" id="IPR046802">
    <property type="entry name" value="OpcA_G6PD_C"/>
</dbReference>
<reference evidence="9 10" key="1">
    <citation type="submission" date="2017-02" db="EMBL/GenBank/DDBJ databases">
        <authorList>
            <person name="Peterson S.W."/>
        </authorList>
    </citation>
    <scope>NUCLEOTIDE SEQUENCE [LARGE SCALE GENOMIC DNA]</scope>
    <source>
        <strain evidence="9 10">CIP104813</strain>
    </source>
</reference>
<evidence type="ECO:0000313" key="10">
    <source>
        <dbReference type="Proteomes" id="UP000195981"/>
    </source>
</evidence>
<dbReference type="InterPro" id="IPR037171">
    <property type="entry name" value="NagB/RpiA_transferase-like"/>
</dbReference>
<evidence type="ECO:0000256" key="1">
    <source>
        <dbReference type="ARBA" id="ARBA00000832"/>
    </source>
</evidence>
<organism evidence="9 10">
    <name type="scientific">Brachybacterium nesterenkovii</name>
    <dbReference type="NCBI Taxonomy" id="47847"/>
    <lineage>
        <taxon>Bacteria</taxon>
        <taxon>Bacillati</taxon>
        <taxon>Actinomycetota</taxon>
        <taxon>Actinomycetes</taxon>
        <taxon>Micrococcales</taxon>
        <taxon>Dermabacteraceae</taxon>
        <taxon>Brachybacterium</taxon>
    </lineage>
</organism>
<dbReference type="InterPro" id="IPR046801">
    <property type="entry name" value="OpcA_G6PD_N"/>
</dbReference>
<dbReference type="Proteomes" id="UP000195981">
    <property type="component" value="Unassembled WGS sequence"/>
</dbReference>
<evidence type="ECO:0000256" key="4">
    <source>
        <dbReference type="ARBA" id="ARBA00013198"/>
    </source>
</evidence>
<dbReference type="UniPathway" id="UPA00115">
    <property type="reaction ID" value="UER00409"/>
</dbReference>
<feature type="domain" description="Glucose-6-phosphate dehydrogenase assembly protein OpcA C-terminal" evidence="8">
    <location>
        <begin position="166"/>
        <end position="298"/>
    </location>
</feature>
<dbReference type="NCBIfam" id="TIGR01198">
    <property type="entry name" value="pgl"/>
    <property type="match status" value="1"/>
</dbReference>
<proteinExistence type="predicted"/>
<dbReference type="GO" id="GO:0006098">
    <property type="term" value="P:pentose-phosphate shunt"/>
    <property type="evidence" value="ECO:0007669"/>
    <property type="project" value="UniProtKB-UniPathway"/>
</dbReference>
<dbReference type="Pfam" id="PF10128">
    <property type="entry name" value="OpcA_G6PD_assem"/>
    <property type="match status" value="1"/>
</dbReference>
<dbReference type="OrthoDB" id="128564at2"/>
<dbReference type="InterPro" id="IPR005900">
    <property type="entry name" value="6-phosphogluconolactonase_DevB"/>
</dbReference>
<dbReference type="EC" id="3.1.1.31" evidence="4"/>
<comment type="function">
    <text evidence="2">Hydrolysis of 6-phosphogluconolactone to 6-phosphogluconate.</text>
</comment>
<evidence type="ECO:0000259" key="6">
    <source>
        <dbReference type="Pfam" id="PF01182"/>
    </source>
</evidence>
<dbReference type="Pfam" id="PF20171">
    <property type="entry name" value="OpcA_G6PD_C"/>
    <property type="match status" value="1"/>
</dbReference>
<dbReference type="RefSeq" id="WP_087104857.1">
    <property type="nucleotide sequence ID" value="NZ_FWFG01000099.1"/>
</dbReference>
<keyword evidence="10" id="KW-1185">Reference proteome</keyword>
<evidence type="ECO:0000313" key="9">
    <source>
        <dbReference type="EMBL" id="SLM94402.1"/>
    </source>
</evidence>
<dbReference type="PANTHER" id="PTHR38658">
    <property type="entry name" value="OXPP CYCLE PROTEIN OPCA-RELATED"/>
    <property type="match status" value="1"/>
</dbReference>
<evidence type="ECO:0000256" key="2">
    <source>
        <dbReference type="ARBA" id="ARBA00002681"/>
    </source>
</evidence>
<comment type="catalytic activity">
    <reaction evidence="1">
        <text>6-phospho-D-glucono-1,5-lactone + H2O = 6-phospho-D-gluconate + H(+)</text>
        <dbReference type="Rhea" id="RHEA:12556"/>
        <dbReference type="ChEBI" id="CHEBI:15377"/>
        <dbReference type="ChEBI" id="CHEBI:15378"/>
        <dbReference type="ChEBI" id="CHEBI:57955"/>
        <dbReference type="ChEBI" id="CHEBI:58759"/>
        <dbReference type="EC" id="3.1.1.31"/>
    </reaction>
</comment>
<sequence>MITTLTDTTASAVDRRLIEMREEFAVAAQGRVLTLLIVAGTEDLAEPLSAAVQASREHPCRVLVLQTEPEAAADGLDAEIRVGRDAGAGEIVLLSVRGQVASSLDTLITPLLLPDAPIVAWWPGAAPSSPGQDVLGSMAQRRITDARQSDSPESMLKRLRRGYRSGDTDLSWSRITHWRGLIASAVEIPPLAAPTSVTVEGTVDDPSVLLMASWLEKELGVEAQIVPGPAEEIGLSGVTLVRPDGEIALRRESGDSIVMNLPGDASDQHVTIPRRSLFECLSEELRRLDPDEVYGDALCHAFTGIDDASTFASGKPEPTDVVSADKDAVSDAAAAAVAEHLRSAIAERGLAHVVLTGGTVGIPTAGKLARELSAAGVDPERIEVWWGDERFVAADSPERNDLAVRASFVEALGIPAHRVHPMPSTSSGMGLDDAAAWYGQQLDMAGGDVPFHTRGRAFFDVLLLGVGPDGHIASLFPEHPDQKETTLTASAVRDSPKPPPERITLTWPAVNSARHVVLLAAGAEKAEAVARAHAGIDPWACPSSAVRGLESTTWYLDEDSASGL</sequence>
<dbReference type="Gene3D" id="3.40.50.1360">
    <property type="match status" value="1"/>
</dbReference>
<protein>
    <recommendedName>
        <fullName evidence="5">6-phosphogluconolactonase</fullName>
        <ecNumber evidence="4">3.1.1.31</ecNumber>
    </recommendedName>
</protein>
<accession>A0A1X6X5L9</accession>
<dbReference type="InterPro" id="IPR004555">
    <property type="entry name" value="G6PDH_assembly_OpcA"/>
</dbReference>
<name>A0A1X6X5L9_9MICO</name>
<dbReference type="EMBL" id="FWFG01000099">
    <property type="protein sequence ID" value="SLM94402.1"/>
    <property type="molecule type" value="Genomic_DNA"/>
</dbReference>
<feature type="domain" description="Glucosamine/galactosamine-6-phosphate isomerase" evidence="6">
    <location>
        <begin position="325"/>
        <end position="554"/>
    </location>
</feature>
<evidence type="ECO:0000256" key="5">
    <source>
        <dbReference type="ARBA" id="ARBA00020337"/>
    </source>
</evidence>
<evidence type="ECO:0000256" key="3">
    <source>
        <dbReference type="ARBA" id="ARBA00004961"/>
    </source>
</evidence>
<dbReference type="GO" id="GO:0017057">
    <property type="term" value="F:6-phosphogluconolactonase activity"/>
    <property type="evidence" value="ECO:0007669"/>
    <property type="project" value="UniProtKB-EC"/>
</dbReference>
<dbReference type="Pfam" id="PF01182">
    <property type="entry name" value="Glucosamine_iso"/>
    <property type="match status" value="1"/>
</dbReference>
<dbReference type="PANTHER" id="PTHR38658:SF1">
    <property type="entry name" value="OXPP CYCLE PROTEIN OPCA-RELATED"/>
    <property type="match status" value="1"/>
</dbReference>
<dbReference type="SUPFAM" id="SSF100950">
    <property type="entry name" value="NagB/RpiA/CoA transferase-like"/>
    <property type="match status" value="1"/>
</dbReference>
<evidence type="ECO:0000259" key="8">
    <source>
        <dbReference type="Pfam" id="PF20171"/>
    </source>
</evidence>
<dbReference type="AlphaFoldDB" id="A0A1X6X5L9"/>
<feature type="domain" description="Glucose-6-phosphate dehydrogenase assembly protein OpcA N-terminal" evidence="7">
    <location>
        <begin position="52"/>
        <end position="161"/>
    </location>
</feature>
<dbReference type="CDD" id="cd01400">
    <property type="entry name" value="6PGL"/>
    <property type="match status" value="1"/>
</dbReference>
<comment type="pathway">
    <text evidence="3">Carbohydrate degradation; pentose phosphate pathway; D-ribulose 5-phosphate from D-glucose 6-phosphate (oxidative stage): step 2/3.</text>
</comment>
<dbReference type="InterPro" id="IPR006148">
    <property type="entry name" value="Glc/Gal-6P_isomerase"/>
</dbReference>
<evidence type="ECO:0000259" key="7">
    <source>
        <dbReference type="Pfam" id="PF10128"/>
    </source>
</evidence>
<dbReference type="GO" id="GO:0005975">
    <property type="term" value="P:carbohydrate metabolic process"/>
    <property type="evidence" value="ECO:0007669"/>
    <property type="project" value="InterPro"/>
</dbReference>
<gene>
    <name evidence="9" type="ORF">FM110_11265</name>
</gene>